<sequence length="519" mass="56682">MDSTLNPTVVSAPGKVLIAGGYLVLDPAYPGIVISTSSRFYTVIRPLTPSTTNTIQVRSPQFNASTWKYTLSCDLSPKVDALAENTSKNKFVHLALQNTIALACEVRGITPVLDVLARGLDIAIVGDNDFYSQRAQLTALGLPRNLASLAQISPFSPQNVTLSEVHKTGLGSSAALITSLVSGLLVHLGVIPSSALLEDEGRDRQLAHNLAQFIHCLAQGKVGSGFDVAAAVFGSHLYTRFDPSVLAPLMGDDSIQPNSLLQVVSPDNTSWNYRIRPFQLPPLTRLMLADVDAGSDTPSLIGKVQNWRKAEPEKANAVWTAIDKLNQSLASTLSRISSFHSQSPNRYASIVKFISTLQPLQWTADPSLPEFETEVAFEFHEAHRITLVMLLFSLQRVQHYPHVSIDQAIRRSMREMGELADAPIEPPEQTKMLDKCCAQAGVIGGGVPGAGGYDAVWVLMCEPEQCRPDQWPRERIEYLWSNYTELDVSPLSAVESMAKGVRLENIDQIQGLKEVTQIS</sequence>
<evidence type="ECO:0000256" key="4">
    <source>
        <dbReference type="ARBA" id="ARBA00022516"/>
    </source>
</evidence>
<evidence type="ECO:0000256" key="12">
    <source>
        <dbReference type="ARBA" id="ARBA00029326"/>
    </source>
</evidence>
<evidence type="ECO:0000313" key="17">
    <source>
        <dbReference type="Proteomes" id="UP001163828"/>
    </source>
</evidence>
<dbReference type="Gene3D" id="3.30.230.10">
    <property type="match status" value="1"/>
</dbReference>
<dbReference type="PANTHER" id="PTHR31814:SF2">
    <property type="entry name" value="PHOSPHOMEVALONATE KINASE"/>
    <property type="match status" value="1"/>
</dbReference>
<evidence type="ECO:0000256" key="2">
    <source>
        <dbReference type="ARBA" id="ARBA00006495"/>
    </source>
</evidence>
<evidence type="ECO:0000256" key="11">
    <source>
        <dbReference type="ARBA" id="ARBA00023221"/>
    </source>
</evidence>
<dbReference type="InterPro" id="IPR035102">
    <property type="entry name" value="Phosphomevalonate_kinase"/>
</dbReference>
<dbReference type="InterPro" id="IPR020568">
    <property type="entry name" value="Ribosomal_Su5_D2-typ_SF"/>
</dbReference>
<gene>
    <name evidence="16" type="ORF">F5050DRAFT_1707741</name>
</gene>
<keyword evidence="11 13" id="KW-0753">Steroid metabolism</keyword>
<keyword evidence="17" id="KW-1185">Reference proteome</keyword>
<accession>A0ABQ8QUH1</accession>
<dbReference type="PANTHER" id="PTHR31814">
    <property type="match status" value="1"/>
</dbReference>
<feature type="domain" description="GHMP kinase C-terminal" evidence="15">
    <location>
        <begin position="408"/>
        <end position="459"/>
    </location>
</feature>
<keyword evidence="9 13" id="KW-0752">Steroid biosynthesis</keyword>
<evidence type="ECO:0000256" key="7">
    <source>
        <dbReference type="ARBA" id="ARBA00022777"/>
    </source>
</evidence>
<dbReference type="InterPro" id="IPR016005">
    <property type="entry name" value="Erg8"/>
</dbReference>
<evidence type="ECO:0000256" key="5">
    <source>
        <dbReference type="ARBA" id="ARBA00022679"/>
    </source>
</evidence>
<dbReference type="GO" id="GO:0016301">
    <property type="term" value="F:kinase activity"/>
    <property type="evidence" value="ECO:0007669"/>
    <property type="project" value="UniProtKB-KW"/>
</dbReference>
<evidence type="ECO:0000256" key="10">
    <source>
        <dbReference type="ARBA" id="ARBA00023098"/>
    </source>
</evidence>
<protein>
    <recommendedName>
        <fullName evidence="3 13">Phosphomevalonate kinase</fullName>
        <ecNumber evidence="3 13">2.7.4.2</ecNumber>
    </recommendedName>
</protein>
<dbReference type="InterPro" id="IPR014721">
    <property type="entry name" value="Ribsml_uS5_D2-typ_fold_subgr"/>
</dbReference>
<evidence type="ECO:0000313" key="16">
    <source>
        <dbReference type="EMBL" id="KAJ4002048.1"/>
    </source>
</evidence>
<comment type="similarity">
    <text evidence="2 13">Belongs to the GHMP kinase family. Mevalonate kinase subfamily.</text>
</comment>
<dbReference type="Pfam" id="PF00288">
    <property type="entry name" value="GHMP_kinases_N"/>
    <property type="match status" value="1"/>
</dbReference>
<evidence type="ECO:0000256" key="6">
    <source>
        <dbReference type="ARBA" id="ARBA00022741"/>
    </source>
</evidence>
<keyword evidence="5 13" id="KW-0808">Transferase</keyword>
<evidence type="ECO:0000256" key="9">
    <source>
        <dbReference type="ARBA" id="ARBA00022955"/>
    </source>
</evidence>
<evidence type="ECO:0000256" key="1">
    <source>
        <dbReference type="ARBA" id="ARBA00005017"/>
    </source>
</evidence>
<dbReference type="PIRSF" id="PIRSF017288">
    <property type="entry name" value="PMK_GHMP_euk"/>
    <property type="match status" value="1"/>
</dbReference>
<keyword evidence="4 13" id="KW-0444">Lipid biosynthesis</keyword>
<keyword evidence="6" id="KW-0547">Nucleotide-binding</keyword>
<dbReference type="EC" id="2.7.4.2" evidence="3 13"/>
<organism evidence="16 17">
    <name type="scientific">Lentinula boryana</name>
    <dbReference type="NCBI Taxonomy" id="40481"/>
    <lineage>
        <taxon>Eukaryota</taxon>
        <taxon>Fungi</taxon>
        <taxon>Dikarya</taxon>
        <taxon>Basidiomycota</taxon>
        <taxon>Agaricomycotina</taxon>
        <taxon>Agaricomycetes</taxon>
        <taxon>Agaricomycetidae</taxon>
        <taxon>Agaricales</taxon>
        <taxon>Marasmiineae</taxon>
        <taxon>Omphalotaceae</taxon>
        <taxon>Lentinula</taxon>
    </lineage>
</organism>
<name>A0ABQ8QUH1_9AGAR</name>
<dbReference type="SUPFAM" id="SSF54211">
    <property type="entry name" value="Ribosomal protein S5 domain 2-like"/>
    <property type="match status" value="1"/>
</dbReference>
<dbReference type="Proteomes" id="UP001163828">
    <property type="component" value="Unassembled WGS sequence"/>
</dbReference>
<keyword evidence="7 13" id="KW-0418">Kinase</keyword>
<dbReference type="Pfam" id="PF08544">
    <property type="entry name" value="GHMP_kinases_C"/>
    <property type="match status" value="1"/>
</dbReference>
<evidence type="ECO:0000256" key="8">
    <source>
        <dbReference type="ARBA" id="ARBA00022840"/>
    </source>
</evidence>
<keyword evidence="10 13" id="KW-0443">Lipid metabolism</keyword>
<comment type="catalytic activity">
    <reaction evidence="12">
        <text>(R)-5-phosphomevalonate + ATP = (R)-5-diphosphomevalonate + ADP</text>
        <dbReference type="Rhea" id="RHEA:16341"/>
        <dbReference type="ChEBI" id="CHEBI:30616"/>
        <dbReference type="ChEBI" id="CHEBI:57557"/>
        <dbReference type="ChEBI" id="CHEBI:58146"/>
        <dbReference type="ChEBI" id="CHEBI:456216"/>
        <dbReference type="EC" id="2.7.4.2"/>
    </reaction>
    <physiologicalReaction direction="left-to-right" evidence="12">
        <dbReference type="Rhea" id="RHEA:16342"/>
    </physiologicalReaction>
</comment>
<keyword evidence="8" id="KW-0067">ATP-binding</keyword>
<comment type="pathway">
    <text evidence="1 13">Isoprenoid biosynthesis; isopentenyl diphosphate biosynthesis via mevalonate pathway; isopentenyl diphosphate from (R)-mevalonate: step 2/3.</text>
</comment>
<comment type="caution">
    <text evidence="16">The sequence shown here is derived from an EMBL/GenBank/DDBJ whole genome shotgun (WGS) entry which is preliminary data.</text>
</comment>
<evidence type="ECO:0000256" key="3">
    <source>
        <dbReference type="ARBA" id="ARBA00012958"/>
    </source>
</evidence>
<dbReference type="InterPro" id="IPR013750">
    <property type="entry name" value="GHMP_kinase_C_dom"/>
</dbReference>
<evidence type="ECO:0000259" key="15">
    <source>
        <dbReference type="Pfam" id="PF08544"/>
    </source>
</evidence>
<evidence type="ECO:0000256" key="13">
    <source>
        <dbReference type="PIRNR" id="PIRNR017288"/>
    </source>
</evidence>
<evidence type="ECO:0000259" key="14">
    <source>
        <dbReference type="Pfam" id="PF00288"/>
    </source>
</evidence>
<dbReference type="EMBL" id="MU790504">
    <property type="protein sequence ID" value="KAJ4002048.1"/>
    <property type="molecule type" value="Genomic_DNA"/>
</dbReference>
<proteinExistence type="inferred from homology"/>
<dbReference type="InterPro" id="IPR006204">
    <property type="entry name" value="GHMP_kinase_N_dom"/>
</dbReference>
<reference evidence="16" key="1">
    <citation type="submission" date="2022-08" db="EMBL/GenBank/DDBJ databases">
        <authorList>
            <consortium name="DOE Joint Genome Institute"/>
            <person name="Min B."/>
            <person name="Riley R."/>
            <person name="Sierra-Patev S."/>
            <person name="Naranjo-Ortiz M."/>
            <person name="Looney B."/>
            <person name="Konkel Z."/>
            <person name="Slot J.C."/>
            <person name="Sakamoto Y."/>
            <person name="Steenwyk J.L."/>
            <person name="Rokas A."/>
            <person name="Carro J."/>
            <person name="Camarero S."/>
            <person name="Ferreira P."/>
            <person name="Molpeceres G."/>
            <person name="Ruiz-Duenas F.J."/>
            <person name="Serrano A."/>
            <person name="Henrissat B."/>
            <person name="Drula E."/>
            <person name="Hughes K.W."/>
            <person name="Mata J.L."/>
            <person name="Ishikawa N.K."/>
            <person name="Vargas-Isla R."/>
            <person name="Ushijima S."/>
            <person name="Smith C.A."/>
            <person name="Ahrendt S."/>
            <person name="Andreopoulos W."/>
            <person name="He G."/>
            <person name="Labutti K."/>
            <person name="Lipzen A."/>
            <person name="Ng V."/>
            <person name="Sandor L."/>
            <person name="Barry K."/>
            <person name="Martinez A.T."/>
            <person name="Xiao Y."/>
            <person name="Gibbons J.G."/>
            <person name="Terashima K."/>
            <person name="Hibbett D.S."/>
            <person name="Grigoriev I.V."/>
        </authorList>
    </citation>
    <scope>NUCLEOTIDE SEQUENCE</scope>
    <source>
        <strain evidence="16">TFB10827</strain>
    </source>
</reference>
<feature type="domain" description="GHMP kinase N-terminal" evidence="14">
    <location>
        <begin position="167"/>
        <end position="234"/>
    </location>
</feature>